<dbReference type="Gene3D" id="1.25.40.10">
    <property type="entry name" value="Tetratricopeptide repeat domain"/>
    <property type="match status" value="1"/>
</dbReference>
<name>A0ABU5Z3V7_9MYCO</name>
<protein>
    <submittedName>
        <fullName evidence="1">Uncharacterized protein</fullName>
    </submittedName>
</protein>
<evidence type="ECO:0000313" key="2">
    <source>
        <dbReference type="Proteomes" id="UP001299283"/>
    </source>
</evidence>
<accession>A0ABU5Z3V7</accession>
<gene>
    <name evidence="1" type="ORF">K5L39_21525</name>
</gene>
<proteinExistence type="predicted"/>
<reference evidence="1 2" key="1">
    <citation type="submission" date="2023-12" db="EMBL/GenBank/DDBJ databases">
        <title>Description of new species of Mycobacterium terrae complex isolated from sewage at the Sao Paulo Zoological Park Foundation in Brazil.</title>
        <authorList>
            <person name="Romagnoli C.L."/>
            <person name="Conceicao E.C."/>
            <person name="Machado E."/>
            <person name="Barreto L.B.P.F."/>
            <person name="Sharma A."/>
            <person name="Silva N.M."/>
            <person name="Marques L.E."/>
            <person name="Juliana M.A."/>
            <person name="Lourenco M.C.S."/>
            <person name="Digiampietri L.A."/>
            <person name="Suffys P.N."/>
            <person name="Viana-Niero C."/>
        </authorList>
    </citation>
    <scope>NUCLEOTIDE SEQUENCE [LARGE SCALE GENOMIC DNA]</scope>
    <source>
        <strain evidence="1 2">MYC017</strain>
    </source>
</reference>
<keyword evidence="2" id="KW-1185">Reference proteome</keyword>
<comment type="caution">
    <text evidence="1">The sequence shown here is derived from an EMBL/GenBank/DDBJ whole genome shotgun (WGS) entry which is preliminary data.</text>
</comment>
<dbReference type="EMBL" id="JAYJJQ010000035">
    <property type="protein sequence ID" value="MEB3071761.1"/>
    <property type="molecule type" value="Genomic_DNA"/>
</dbReference>
<sequence>MHRQTVNAETAFGWAQSYFEFGDFANARKWYARRVEMGGSGEELFLAKYRLAASMHKLAEPWPQVQDAYLRAWTELPSRAEPLHAIARRYRSAGSYHLGYLFARRAAMISRPEHDHLAVDDALDHWRAMDELAVCAAWIGKKAEAFDLCRKLIALPDLPEPDRQRIAKNRDLEVPVMLEAASAYPQGLLADLTIGGFGADVTVTVIADADRAALERTLNSFLNCCQDLALVERFLVLDTGLSGADRRMLRDRYRFVDVIDADPYSAPGDQLRELRGRVPGRFWLHLGRGWQFFAPDHLMGRLRSVLQAEPQVFQVGVNVGDATELIGECAPEPMVRRSAGTGRYLRSGAISMGPAMFDTTRLDQATAATVAHADVVGELGRVGWCTATLDEVLCSVQISAPPA</sequence>
<dbReference type="InterPro" id="IPR011990">
    <property type="entry name" value="TPR-like_helical_dom_sf"/>
</dbReference>
<organism evidence="1 2">
    <name type="scientific">[Mycobacterium] vasticus</name>
    <dbReference type="NCBI Taxonomy" id="2875777"/>
    <lineage>
        <taxon>Bacteria</taxon>
        <taxon>Bacillati</taxon>
        <taxon>Actinomycetota</taxon>
        <taxon>Actinomycetes</taxon>
        <taxon>Mycobacteriales</taxon>
        <taxon>Mycobacteriaceae</taxon>
        <taxon>Mycolicibacter</taxon>
    </lineage>
</organism>
<evidence type="ECO:0000313" key="1">
    <source>
        <dbReference type="EMBL" id="MEB3071761.1"/>
    </source>
</evidence>
<dbReference type="Proteomes" id="UP001299283">
    <property type="component" value="Unassembled WGS sequence"/>
</dbReference>
<dbReference type="RefSeq" id="WP_225398437.1">
    <property type="nucleotide sequence ID" value="NZ_JAYJJQ010000035.1"/>
</dbReference>